<name>A0A454D3N5_VIBHA</name>
<evidence type="ECO:0000313" key="1">
    <source>
        <dbReference type="EMBL" id="EKM33240.1"/>
    </source>
</evidence>
<organism evidence="1 2">
    <name type="scientific">Vibrio harveyi</name>
    <name type="common">Beneckea harveyi</name>
    <dbReference type="NCBI Taxonomy" id="669"/>
    <lineage>
        <taxon>Bacteria</taxon>
        <taxon>Pseudomonadati</taxon>
        <taxon>Pseudomonadota</taxon>
        <taxon>Gammaproteobacteria</taxon>
        <taxon>Vibrionales</taxon>
        <taxon>Vibrionaceae</taxon>
        <taxon>Vibrio</taxon>
    </lineage>
</organism>
<dbReference type="AlphaFoldDB" id="A0A454D3N5"/>
<accession>A0A454D3N5</accession>
<protein>
    <submittedName>
        <fullName evidence="1">Uncharacterized protein</fullName>
    </submittedName>
</protein>
<comment type="caution">
    <text evidence="1">The sequence shown here is derived from an EMBL/GenBank/DDBJ whole genome shotgun (WGS) entry which is preliminary data.</text>
</comment>
<sequence length="17" mass="1997">LTRNTSLQTQHRNNEAN</sequence>
<evidence type="ECO:0000313" key="2">
    <source>
        <dbReference type="Proteomes" id="UP000008367"/>
    </source>
</evidence>
<gene>
    <name evidence="1" type="ORF">VCHENC02_1278B</name>
</gene>
<dbReference type="Proteomes" id="UP000008367">
    <property type="component" value="Unassembled WGS sequence"/>
</dbReference>
<proteinExistence type="predicted"/>
<dbReference type="EMBL" id="AJSR01000383">
    <property type="protein sequence ID" value="EKM33240.1"/>
    <property type="molecule type" value="Genomic_DNA"/>
</dbReference>
<reference evidence="1 2" key="1">
    <citation type="submission" date="2012-10" db="EMBL/GenBank/DDBJ databases">
        <title>Genome sequence of Vibrio Cholerae HENC-02.</title>
        <authorList>
            <person name="Eppinger M."/>
            <person name="Hasan N.A."/>
            <person name="Sengamalay N."/>
            <person name="Hine E."/>
            <person name="Su Q."/>
            <person name="Daugherty S.C."/>
            <person name="Young S."/>
            <person name="Sadzewicz L."/>
            <person name="Tallon L."/>
            <person name="Cebula T.A."/>
            <person name="Ravel J."/>
            <person name="Colwell R.R."/>
        </authorList>
    </citation>
    <scope>NUCLEOTIDE SEQUENCE [LARGE SCALE GENOMIC DNA]</scope>
    <source>
        <strain evidence="1 2">HENC-02</strain>
    </source>
</reference>
<feature type="non-terminal residue" evidence="1">
    <location>
        <position position="1"/>
    </location>
</feature>